<dbReference type="GO" id="GO:0004386">
    <property type="term" value="F:helicase activity"/>
    <property type="evidence" value="ECO:0007669"/>
    <property type="project" value="UniProtKB-KW"/>
</dbReference>
<evidence type="ECO:0000313" key="6">
    <source>
        <dbReference type="EMBL" id="MFB9758549.1"/>
    </source>
</evidence>
<dbReference type="InterPro" id="IPR006935">
    <property type="entry name" value="Helicase/UvrB_N"/>
</dbReference>
<keyword evidence="7" id="KW-1185">Reference proteome</keyword>
<organism evidence="6 7">
    <name type="scientific">Ectobacillus funiculus</name>
    <dbReference type="NCBI Taxonomy" id="137993"/>
    <lineage>
        <taxon>Bacteria</taxon>
        <taxon>Bacillati</taxon>
        <taxon>Bacillota</taxon>
        <taxon>Bacilli</taxon>
        <taxon>Bacillales</taxon>
        <taxon>Bacillaceae</taxon>
        <taxon>Ectobacillus</taxon>
    </lineage>
</organism>
<dbReference type="InterPro" id="IPR014001">
    <property type="entry name" value="Helicase_ATP-bd"/>
</dbReference>
<feature type="domain" description="Helicase C-terminal" evidence="5">
    <location>
        <begin position="311"/>
        <end position="457"/>
    </location>
</feature>
<keyword evidence="1" id="KW-0547">Nucleotide-binding</keyword>
<dbReference type="SMART" id="SM00490">
    <property type="entry name" value="HELICc"/>
    <property type="match status" value="1"/>
</dbReference>
<gene>
    <name evidence="6" type="ORF">ACFFMS_08455</name>
</gene>
<accession>A0ABV5WD74</accession>
<feature type="domain" description="Helicase ATP-binding" evidence="4">
    <location>
        <begin position="127"/>
        <end position="279"/>
    </location>
</feature>
<sequence>MYSAELCAFLEGRRLLPGELPFSEELLRQHQREGVLAAESSVKRVNQGYHCTRCGNGDPLFFARFSCSRCQTICTYCRRCIMMGRTSECTPLFYWKGPSADRGGMQVRFVWKGVLSDGQRIASEAVLHAIEHKEECLIWAVCGAGKTEMLFAGIYASLARGERVCIATPRTDVVLELEPRLRQVFTNIPIAALYGGSSDRHTQAPLTIATTHQLLRYFHAFDTIIIDEVDAFPYSADASLQYAVENAKKAAAAIIYVTATPNRRWKKEARAGTRKAVIIPVRYHRHPLPIPSFSWCGNWKGKLKRHVLPKNIMHWIEKHAAAGRPILLFVPHIRQVEPVAAILKQLDNRIEGVHAEDPLRKEKIRLFRTGDIPLLVTTTILERGVTITDVQVAVLGAEENVFTESALVQIAGRAGRNAAYPKGDVIYFHYGKTEEMAAARRHIETMNKEAKRKGWLV</sequence>
<dbReference type="PROSITE" id="PS51192">
    <property type="entry name" value="HELICASE_ATP_BIND_1"/>
    <property type="match status" value="1"/>
</dbReference>
<proteinExistence type="predicted"/>
<evidence type="ECO:0000256" key="1">
    <source>
        <dbReference type="ARBA" id="ARBA00022741"/>
    </source>
</evidence>
<dbReference type="SUPFAM" id="SSF52540">
    <property type="entry name" value="P-loop containing nucleoside triphosphate hydrolases"/>
    <property type="match status" value="1"/>
</dbReference>
<dbReference type="PANTHER" id="PTHR30580:SF1">
    <property type="entry name" value="COMF OPERON PROTEIN 1"/>
    <property type="match status" value="1"/>
</dbReference>
<keyword evidence="3" id="KW-0238">DNA-binding</keyword>
<protein>
    <submittedName>
        <fullName evidence="6">DEAD/DEAH box helicase</fullName>
    </submittedName>
</protein>
<dbReference type="Proteomes" id="UP001589609">
    <property type="component" value="Unassembled WGS sequence"/>
</dbReference>
<name>A0ABV5WD74_9BACI</name>
<dbReference type="InterPro" id="IPR027417">
    <property type="entry name" value="P-loop_NTPase"/>
</dbReference>
<dbReference type="RefSeq" id="WP_379948847.1">
    <property type="nucleotide sequence ID" value="NZ_JBHMAF010000034.1"/>
</dbReference>
<keyword evidence="6" id="KW-0347">Helicase</keyword>
<dbReference type="InterPro" id="IPR001650">
    <property type="entry name" value="Helicase_C-like"/>
</dbReference>
<dbReference type="SMART" id="SM00487">
    <property type="entry name" value="DEXDc"/>
    <property type="match status" value="1"/>
</dbReference>
<keyword evidence="6" id="KW-0378">Hydrolase</keyword>
<dbReference type="Pfam" id="PF00271">
    <property type="entry name" value="Helicase_C"/>
    <property type="match status" value="1"/>
</dbReference>
<evidence type="ECO:0000313" key="7">
    <source>
        <dbReference type="Proteomes" id="UP001589609"/>
    </source>
</evidence>
<comment type="caution">
    <text evidence="6">The sequence shown here is derived from an EMBL/GenBank/DDBJ whole genome shotgun (WGS) entry which is preliminary data.</text>
</comment>
<dbReference type="Pfam" id="PF04851">
    <property type="entry name" value="ResIII"/>
    <property type="match status" value="1"/>
</dbReference>
<dbReference type="EMBL" id="JBHMAF010000034">
    <property type="protein sequence ID" value="MFB9758549.1"/>
    <property type="molecule type" value="Genomic_DNA"/>
</dbReference>
<evidence type="ECO:0000256" key="2">
    <source>
        <dbReference type="ARBA" id="ARBA00022840"/>
    </source>
</evidence>
<evidence type="ECO:0000256" key="3">
    <source>
        <dbReference type="ARBA" id="ARBA00023125"/>
    </source>
</evidence>
<keyword evidence="2" id="KW-0067">ATP-binding</keyword>
<evidence type="ECO:0000259" key="5">
    <source>
        <dbReference type="PROSITE" id="PS51194"/>
    </source>
</evidence>
<dbReference type="PROSITE" id="PS51194">
    <property type="entry name" value="HELICASE_CTER"/>
    <property type="match status" value="1"/>
</dbReference>
<dbReference type="Gene3D" id="3.40.50.300">
    <property type="entry name" value="P-loop containing nucleotide triphosphate hydrolases"/>
    <property type="match status" value="2"/>
</dbReference>
<evidence type="ECO:0000259" key="4">
    <source>
        <dbReference type="PROSITE" id="PS51192"/>
    </source>
</evidence>
<dbReference type="PANTHER" id="PTHR30580">
    <property type="entry name" value="PRIMOSOMAL PROTEIN N"/>
    <property type="match status" value="1"/>
</dbReference>
<reference evidence="6 7" key="1">
    <citation type="submission" date="2024-09" db="EMBL/GenBank/DDBJ databases">
        <authorList>
            <person name="Sun Q."/>
            <person name="Mori K."/>
        </authorList>
    </citation>
    <scope>NUCLEOTIDE SEQUENCE [LARGE SCALE GENOMIC DNA]</scope>
    <source>
        <strain evidence="6 7">JCM 11201</strain>
    </source>
</reference>